<feature type="domain" description="Fungal lipase-type" evidence="3">
    <location>
        <begin position="586"/>
        <end position="685"/>
    </location>
</feature>
<name>L8HBK1_ACACF</name>
<accession>L8HBK1</accession>
<dbReference type="OrthoDB" id="58570at2759"/>
<dbReference type="RefSeq" id="XP_004348541.1">
    <property type="nucleotide sequence ID" value="XM_004348491.1"/>
</dbReference>
<dbReference type="GO" id="GO:0006629">
    <property type="term" value="P:lipid metabolic process"/>
    <property type="evidence" value="ECO:0007669"/>
    <property type="project" value="InterPro"/>
</dbReference>
<keyword evidence="2" id="KW-0812">Transmembrane</keyword>
<keyword evidence="2" id="KW-1133">Transmembrane helix</keyword>
<keyword evidence="5" id="KW-1185">Reference proteome</keyword>
<evidence type="ECO:0000259" key="3">
    <source>
        <dbReference type="Pfam" id="PF01764"/>
    </source>
</evidence>
<dbReference type="Pfam" id="PF01764">
    <property type="entry name" value="Lipase_3"/>
    <property type="match status" value="1"/>
</dbReference>
<dbReference type="InterPro" id="IPR029058">
    <property type="entry name" value="AB_hydrolase_fold"/>
</dbReference>
<keyword evidence="2" id="KW-0472">Membrane</keyword>
<dbReference type="KEGG" id="acan:ACA1_158780"/>
<organism evidence="4 5">
    <name type="scientific">Acanthamoeba castellanii (strain ATCC 30010 / Neff)</name>
    <dbReference type="NCBI Taxonomy" id="1257118"/>
    <lineage>
        <taxon>Eukaryota</taxon>
        <taxon>Amoebozoa</taxon>
        <taxon>Discosea</taxon>
        <taxon>Longamoebia</taxon>
        <taxon>Centramoebida</taxon>
        <taxon>Acanthamoebidae</taxon>
        <taxon>Acanthamoeba</taxon>
    </lineage>
</organism>
<feature type="transmembrane region" description="Helical" evidence="2">
    <location>
        <begin position="412"/>
        <end position="431"/>
    </location>
</feature>
<dbReference type="STRING" id="1257118.L8HBK1"/>
<feature type="transmembrane region" description="Helical" evidence="2">
    <location>
        <begin position="92"/>
        <end position="120"/>
    </location>
</feature>
<dbReference type="Proteomes" id="UP000011083">
    <property type="component" value="Unassembled WGS sequence"/>
</dbReference>
<dbReference type="VEuPathDB" id="AmoebaDB:ACA1_158780"/>
<proteinExistence type="predicted"/>
<sequence length="780" mass="86710">MLRAHSVVRPDLSEEEEDPRLLLNGSLASDGDFSETESYGSPLPQPRTGTHRHRYDDDSGEHGSVFAPAVLPAGHRKSLKSLPKMRRLKESVWDFVSVITYLYCMYVFVVVFVTTISFSINFLSQLIFTCATARNFSSAVYPVVVIALIIFGLYAVTAFPILIHDVFALVADSVPRRAQYRKFADRLLFTTLPQRVLSRWYSPEASLLLPAREVDTRRHAVVRTIIIVPSVIAAIPVAVVAGDVSLFPAWFLCISFLVCLGLAVLFIITGYFKALSEHCEYYRWIRVQWAEAPYKLPGGGSAGESERSGDASWGRALVIRTGLVLAALATPLSFHNAVKGHRMEVAEQEALEEEVAINLGFVPPRKQPGCFRSCFRATKRVLWSSTWLLLPLSVFVIVTMFCLISVRAGVSALLFFLLSFPAVGIAFKHIWKGKASIWPLAVYVVLLGLTLLGFGFLLGSLSTQTQAAHISPDSPALLNLLPPPLPLDSSSATSSSPSSPPHLIFFFFIITFFAIVVYQLCNAQWGDLDIVDFGLLSWLAYFEINSTDYWRYADHWFNGSDWQLRHFQQEPVHFFDFYSPSRNLSVVSVRGTASIVDGLEDLDLWSEALQLELVSMVFPFVFTWPDSSTAVLVQVMSYLERMFVPTDDDFSYFSSVLAYVQLIKSQRKVMMTGHSLGGSVAQVVGAKEGLPAITYNAPGIVYSRRKFGVEFDAIQQWTATIRTTSDLISAIDQPGGTVQDVRCDTEMAFPDCHFLGHLLCPLLRGGCGHHTLDQPSPIVC</sequence>
<dbReference type="EMBL" id="KB007890">
    <property type="protein sequence ID" value="ELR22083.1"/>
    <property type="molecule type" value="Genomic_DNA"/>
</dbReference>
<feature type="transmembrane region" description="Helical" evidence="2">
    <location>
        <begin position="140"/>
        <end position="171"/>
    </location>
</feature>
<feature type="region of interest" description="Disordered" evidence="1">
    <location>
        <begin position="1"/>
        <end position="58"/>
    </location>
</feature>
<evidence type="ECO:0000313" key="5">
    <source>
        <dbReference type="Proteomes" id="UP000011083"/>
    </source>
</evidence>
<gene>
    <name evidence="4" type="ORF">ACA1_158780</name>
</gene>
<dbReference type="SUPFAM" id="SSF53474">
    <property type="entry name" value="alpha/beta-Hydrolases"/>
    <property type="match status" value="1"/>
</dbReference>
<evidence type="ECO:0000256" key="1">
    <source>
        <dbReference type="SAM" id="MobiDB-lite"/>
    </source>
</evidence>
<dbReference type="Gene3D" id="3.40.50.1820">
    <property type="entry name" value="alpha/beta hydrolase"/>
    <property type="match status" value="1"/>
</dbReference>
<dbReference type="InterPro" id="IPR002921">
    <property type="entry name" value="Fungal_lipase-type"/>
</dbReference>
<dbReference type="GeneID" id="14923006"/>
<dbReference type="AlphaFoldDB" id="L8HBK1"/>
<feature type="transmembrane region" description="Helical" evidence="2">
    <location>
        <begin position="503"/>
        <end position="521"/>
    </location>
</feature>
<dbReference type="OMA" id="WCASVIN"/>
<feature type="transmembrane region" description="Helical" evidence="2">
    <location>
        <begin position="220"/>
        <end position="241"/>
    </location>
</feature>
<feature type="transmembrane region" description="Helical" evidence="2">
    <location>
        <begin position="438"/>
        <end position="458"/>
    </location>
</feature>
<reference evidence="4 5" key="1">
    <citation type="journal article" date="2013" name="Genome Biol.">
        <title>Genome of Acanthamoeba castellanii highlights extensive lateral gene transfer and early evolution of tyrosine kinase signaling.</title>
        <authorList>
            <person name="Clarke M."/>
            <person name="Lohan A.J."/>
            <person name="Liu B."/>
            <person name="Lagkouvardos I."/>
            <person name="Roy S."/>
            <person name="Zafar N."/>
            <person name="Bertelli C."/>
            <person name="Schilde C."/>
            <person name="Kianianmomeni A."/>
            <person name="Burglin T.R."/>
            <person name="Frech C."/>
            <person name="Turcotte B."/>
            <person name="Kopec K.O."/>
            <person name="Synnott J.M."/>
            <person name="Choo C."/>
            <person name="Paponov I."/>
            <person name="Finkler A."/>
            <person name="Soon Heng Tan C."/>
            <person name="Hutchins A.P."/>
            <person name="Weinmeier T."/>
            <person name="Rattei T."/>
            <person name="Chu J.S."/>
            <person name="Gimenez G."/>
            <person name="Irimia M."/>
            <person name="Rigden D.J."/>
            <person name="Fitzpatrick D.A."/>
            <person name="Lorenzo-Morales J."/>
            <person name="Bateman A."/>
            <person name="Chiu C.H."/>
            <person name="Tang P."/>
            <person name="Hegemann P."/>
            <person name="Fromm H."/>
            <person name="Raoult D."/>
            <person name="Greub G."/>
            <person name="Miranda-Saavedra D."/>
            <person name="Chen N."/>
            <person name="Nash P."/>
            <person name="Ginger M.L."/>
            <person name="Horn M."/>
            <person name="Schaap P."/>
            <person name="Caler L."/>
            <person name="Loftus B."/>
        </authorList>
    </citation>
    <scope>NUCLEOTIDE SEQUENCE [LARGE SCALE GENOMIC DNA]</scope>
    <source>
        <strain evidence="4 5">Neff</strain>
    </source>
</reference>
<feature type="transmembrane region" description="Helical" evidence="2">
    <location>
        <begin position="381"/>
        <end position="406"/>
    </location>
</feature>
<evidence type="ECO:0000256" key="2">
    <source>
        <dbReference type="SAM" id="Phobius"/>
    </source>
</evidence>
<evidence type="ECO:0000313" key="4">
    <source>
        <dbReference type="EMBL" id="ELR22083.1"/>
    </source>
</evidence>
<protein>
    <recommendedName>
        <fullName evidence="3">Fungal lipase-type domain-containing protein</fullName>
    </recommendedName>
</protein>
<feature type="transmembrane region" description="Helical" evidence="2">
    <location>
        <begin position="247"/>
        <end position="268"/>
    </location>
</feature>